<dbReference type="RefSeq" id="WP_013565256.1">
    <property type="nucleotide sequence ID" value="NC_014962.1"/>
</dbReference>
<dbReference type="PANTHER" id="PTHR39640">
    <property type="entry name" value="VNG6129C"/>
    <property type="match status" value="1"/>
</dbReference>
<name>E8QWR8_ISOPI</name>
<dbReference type="InParanoid" id="E8QWR8"/>
<sequence>MLTGNLVRVRYSKSKVIPMYLDPTNPDLLETAENLLLIFRDGVGRTRGELEEEIQTLLGEGPPLSNIAQQGLAKVLEDRAEFEVVSEAHPEELRRVVFTLAAEERRSLRSAGYRAPFRRDKVLNEAAQRLNLTPDQVAAGLFADLKDENRMLGFDDLSPERLIQRYNVALAQAVLLKATLVTVRLRREPPDRLRRLFRRLKFHRLLHRIEGSPTQGYVIQIDGPMSLFTSTTKYGLQLALVLPAILQCREFELEAELRWGPKREPRSFSLSHRDGLVSHYRDADSYIPAEVRGFEERFRQIAPHWELAESSDLFELGGEGVWVPDYRFTHRHDGQTVFVEVVGFWKSAALERLLRTLPRHGPPLWLLSVTEKLKVDEANGPDWWSHPRLLKFREVPNASELRDRLDTLIGSHPSATAAPSPLNDALPTSPASPKRPTRKRHTASAPTPDLLAPDKGE</sequence>
<gene>
    <name evidence="2" type="ordered locus">Isop_2392</name>
</gene>
<dbReference type="Proteomes" id="UP000008631">
    <property type="component" value="Chromosome"/>
</dbReference>
<organism evidence="2 3">
    <name type="scientific">Isosphaera pallida (strain ATCC 43644 / DSM 9630 / IS1B)</name>
    <dbReference type="NCBI Taxonomy" id="575540"/>
    <lineage>
        <taxon>Bacteria</taxon>
        <taxon>Pseudomonadati</taxon>
        <taxon>Planctomycetota</taxon>
        <taxon>Planctomycetia</taxon>
        <taxon>Isosphaerales</taxon>
        <taxon>Isosphaeraceae</taxon>
        <taxon>Isosphaera</taxon>
    </lineage>
</organism>
<dbReference type="HOGENOM" id="CLU_038336_0_0_0"/>
<protein>
    <recommendedName>
        <fullName evidence="4">DUF790 family protein</fullName>
    </recommendedName>
</protein>
<dbReference type="AlphaFoldDB" id="E8QWR8"/>
<evidence type="ECO:0000313" key="2">
    <source>
        <dbReference type="EMBL" id="ADV62968.1"/>
    </source>
</evidence>
<accession>E8QWR8</accession>
<evidence type="ECO:0000256" key="1">
    <source>
        <dbReference type="SAM" id="MobiDB-lite"/>
    </source>
</evidence>
<dbReference type="PIRSF" id="PIRSF019435">
    <property type="entry name" value="UCP019435"/>
    <property type="match status" value="1"/>
</dbReference>
<dbReference type="InterPro" id="IPR008508">
    <property type="entry name" value="Bax1"/>
</dbReference>
<dbReference type="STRING" id="575540.Isop_2392"/>
<dbReference type="Pfam" id="PF05626">
    <property type="entry name" value="DUF790"/>
    <property type="match status" value="1"/>
</dbReference>
<feature type="region of interest" description="Disordered" evidence="1">
    <location>
        <begin position="410"/>
        <end position="457"/>
    </location>
</feature>
<evidence type="ECO:0008006" key="4">
    <source>
        <dbReference type="Google" id="ProtNLM"/>
    </source>
</evidence>
<dbReference type="PANTHER" id="PTHR39640:SF1">
    <property type="entry name" value="DUF790 FAMILY PROTEIN"/>
    <property type="match status" value="1"/>
</dbReference>
<dbReference type="OrthoDB" id="5292613at2"/>
<evidence type="ECO:0000313" key="3">
    <source>
        <dbReference type="Proteomes" id="UP000008631"/>
    </source>
</evidence>
<reference evidence="2 3" key="2">
    <citation type="journal article" date="2011" name="Stand. Genomic Sci.">
        <title>Complete genome sequence of Isosphaera pallida type strain (IS1B).</title>
        <authorList>
            <consortium name="US DOE Joint Genome Institute (JGI-PGF)"/>
            <person name="Goker M."/>
            <person name="Cleland D."/>
            <person name="Saunders E."/>
            <person name="Lapidus A."/>
            <person name="Nolan M."/>
            <person name="Lucas S."/>
            <person name="Hammon N."/>
            <person name="Deshpande S."/>
            <person name="Cheng J.F."/>
            <person name="Tapia R."/>
            <person name="Han C."/>
            <person name="Goodwin L."/>
            <person name="Pitluck S."/>
            <person name="Liolios K."/>
            <person name="Pagani I."/>
            <person name="Ivanova N."/>
            <person name="Mavromatis K."/>
            <person name="Pati A."/>
            <person name="Chen A."/>
            <person name="Palaniappan K."/>
            <person name="Land M."/>
            <person name="Hauser L."/>
            <person name="Chang Y.J."/>
            <person name="Jeffries C.D."/>
            <person name="Detter J.C."/>
            <person name="Beck B."/>
            <person name="Woyke T."/>
            <person name="Bristow J."/>
            <person name="Eisen J.A."/>
            <person name="Markowitz V."/>
            <person name="Hugenholtz P."/>
            <person name="Kyrpides N.C."/>
            <person name="Klenk H.P."/>
        </authorList>
    </citation>
    <scope>NUCLEOTIDE SEQUENCE [LARGE SCALE GENOMIC DNA]</scope>
    <source>
        <strain evidence="3">ATCC 43644 / DSM 9630 / IS1B</strain>
    </source>
</reference>
<dbReference type="EMBL" id="CP002353">
    <property type="protein sequence ID" value="ADV62968.1"/>
    <property type="molecule type" value="Genomic_DNA"/>
</dbReference>
<reference key="1">
    <citation type="submission" date="2010-11" db="EMBL/GenBank/DDBJ databases">
        <title>The complete sequence of chromosome of Isophaera pallida ATCC 43644.</title>
        <authorList>
            <consortium name="US DOE Joint Genome Institute (JGI-PGF)"/>
            <person name="Lucas S."/>
            <person name="Copeland A."/>
            <person name="Lapidus A."/>
            <person name="Bruce D."/>
            <person name="Goodwin L."/>
            <person name="Pitluck S."/>
            <person name="Kyrpides N."/>
            <person name="Mavromatis K."/>
            <person name="Pagani I."/>
            <person name="Ivanova N."/>
            <person name="Saunders E."/>
            <person name="Brettin T."/>
            <person name="Detter J.C."/>
            <person name="Han C."/>
            <person name="Tapia R."/>
            <person name="Land M."/>
            <person name="Hauser L."/>
            <person name="Markowitz V."/>
            <person name="Cheng J.-F."/>
            <person name="Hugenholtz P."/>
            <person name="Woyke T."/>
            <person name="Wu D."/>
            <person name="Eisen J.A."/>
        </authorList>
    </citation>
    <scope>NUCLEOTIDE SEQUENCE</scope>
    <source>
        <strain>ATCC 43644</strain>
    </source>
</reference>
<dbReference type="KEGG" id="ipa:Isop_2392"/>
<dbReference type="eggNOG" id="COG3372">
    <property type="taxonomic scope" value="Bacteria"/>
</dbReference>
<keyword evidence="3" id="KW-1185">Reference proteome</keyword>
<proteinExistence type="predicted"/>